<feature type="domain" description="Metallo-beta-lactamase" evidence="1">
    <location>
        <begin position="50"/>
        <end position="224"/>
    </location>
</feature>
<reference evidence="2" key="1">
    <citation type="submission" date="2012-09" db="EMBL/GenBank/DDBJ databases">
        <title>Metagenomic Characterization of a Microbial Community in Wastewater Detects High Levels of Antibiotic Resistance.</title>
        <authorList>
            <person name="Abrams M."/>
            <person name="Caldwell A."/>
            <person name="Vandaei E."/>
            <person name="Lee W."/>
            <person name="Perrott J."/>
            <person name="Khan S.Y."/>
            <person name="Ta J."/>
            <person name="Romero D."/>
            <person name="Nguyen V."/>
            <person name="Pourmand N."/>
            <person name="Ouverney C.C."/>
        </authorList>
    </citation>
    <scope>NUCLEOTIDE SEQUENCE</scope>
</reference>
<dbReference type="EMBL" id="JX649877">
    <property type="protein sequence ID" value="AGC71608.1"/>
    <property type="molecule type" value="Genomic_DNA"/>
</dbReference>
<dbReference type="PANTHER" id="PTHR42663">
    <property type="entry name" value="HYDROLASE C777.06C-RELATED-RELATED"/>
    <property type="match status" value="1"/>
</dbReference>
<dbReference type="Gene3D" id="3.60.15.10">
    <property type="entry name" value="Ribonuclease Z/Hydroxyacylglutathione hydrolase-like"/>
    <property type="match status" value="1"/>
</dbReference>
<sequence length="267" mass="29415">MYCAVVDVLMLGTGAADGWPNPFCICDSCLWAQRNGKIRTPTSVLVDKVLLIDSGPEAPRQALRAGVNLSAVRTVLISHVHTDHFDPAFLLHRSWVTDEPLTLIGPEPVIAECGLWLEPGQTSVSLRSVTAGCVIHEDGYKITVLPASHEALGEAVLYLIDDGRRRVLYACDTGPWAPLIEERLAGVHLDLVILEQTFGDREDLTREKHLGIESFVEWIDVLRRVEAVDERTTVVAAHLSHHNPINLEQRMERLGITVLEDGAGISI</sequence>
<dbReference type="Pfam" id="PF12706">
    <property type="entry name" value="Lactamase_B_2"/>
    <property type="match status" value="1"/>
</dbReference>
<dbReference type="SUPFAM" id="SSF56281">
    <property type="entry name" value="Metallo-hydrolase/oxidoreductase"/>
    <property type="match status" value="1"/>
</dbReference>
<accession>L7VX06</accession>
<dbReference type="AlphaFoldDB" id="L7VX06"/>
<dbReference type="InterPro" id="IPR036866">
    <property type="entry name" value="RibonucZ/Hydroxyglut_hydro"/>
</dbReference>
<name>L7VX06_9BACT</name>
<evidence type="ECO:0000259" key="1">
    <source>
        <dbReference type="Pfam" id="PF12706"/>
    </source>
</evidence>
<dbReference type="InterPro" id="IPR001279">
    <property type="entry name" value="Metallo-B-lactamas"/>
</dbReference>
<evidence type="ECO:0000313" key="2">
    <source>
        <dbReference type="EMBL" id="AGC71608.1"/>
    </source>
</evidence>
<organism evidence="2">
    <name type="scientific">uncultured bacterium A1Q1_fos_1053</name>
    <dbReference type="NCBI Taxonomy" id="1256539"/>
    <lineage>
        <taxon>Bacteria</taxon>
        <taxon>environmental samples</taxon>
    </lineage>
</organism>
<dbReference type="PANTHER" id="PTHR42663:SF6">
    <property type="entry name" value="HYDROLASE C777.06C-RELATED"/>
    <property type="match status" value="1"/>
</dbReference>
<protein>
    <submittedName>
        <fullName evidence="2">Bifunctional cobalamin biosynthesis protein cobU</fullName>
    </submittedName>
</protein>
<proteinExistence type="predicted"/>